<dbReference type="PANTHER" id="PTHR45348">
    <property type="entry name" value="HYPOTHETICAL OXIDOREDUCTASE (EUROFUNG)"/>
    <property type="match status" value="1"/>
</dbReference>
<gene>
    <name evidence="4" type="ORF">BDP55DRAFT_721003</name>
</gene>
<comment type="caution">
    <text evidence="4">The sequence shown here is derived from an EMBL/GenBank/DDBJ whole genome shotgun (WGS) entry which is preliminary data.</text>
</comment>
<dbReference type="InterPro" id="IPR036291">
    <property type="entry name" value="NAD(P)-bd_dom_sf"/>
</dbReference>
<dbReference type="InterPro" id="IPR047122">
    <property type="entry name" value="Trans-enoyl_RdTase-like"/>
</dbReference>
<dbReference type="SMART" id="SM00829">
    <property type="entry name" value="PKS_ER"/>
    <property type="match status" value="1"/>
</dbReference>
<dbReference type="GO" id="GO:0016651">
    <property type="term" value="F:oxidoreductase activity, acting on NAD(P)H"/>
    <property type="evidence" value="ECO:0007669"/>
    <property type="project" value="InterPro"/>
</dbReference>
<organism evidence="4 5">
    <name type="scientific">Colletotrichum godetiae</name>
    <dbReference type="NCBI Taxonomy" id="1209918"/>
    <lineage>
        <taxon>Eukaryota</taxon>
        <taxon>Fungi</taxon>
        <taxon>Dikarya</taxon>
        <taxon>Ascomycota</taxon>
        <taxon>Pezizomycotina</taxon>
        <taxon>Sordariomycetes</taxon>
        <taxon>Hypocreomycetidae</taxon>
        <taxon>Glomerellales</taxon>
        <taxon>Glomerellaceae</taxon>
        <taxon>Colletotrichum</taxon>
        <taxon>Colletotrichum acutatum species complex</taxon>
    </lineage>
</organism>
<evidence type="ECO:0000256" key="2">
    <source>
        <dbReference type="ARBA" id="ARBA00023002"/>
    </source>
</evidence>
<dbReference type="SUPFAM" id="SSF50129">
    <property type="entry name" value="GroES-like"/>
    <property type="match status" value="1"/>
</dbReference>
<dbReference type="AlphaFoldDB" id="A0AAJ0ELX4"/>
<reference evidence="4" key="1">
    <citation type="submission" date="2021-06" db="EMBL/GenBank/DDBJ databases">
        <title>Comparative genomics, transcriptomics and evolutionary studies reveal genomic signatures of adaptation to plant cell wall in hemibiotrophic fungi.</title>
        <authorList>
            <consortium name="DOE Joint Genome Institute"/>
            <person name="Baroncelli R."/>
            <person name="Diaz J.F."/>
            <person name="Benocci T."/>
            <person name="Peng M."/>
            <person name="Battaglia E."/>
            <person name="Haridas S."/>
            <person name="Andreopoulos W."/>
            <person name="Labutti K."/>
            <person name="Pangilinan J."/>
            <person name="Floch G.L."/>
            <person name="Makela M.R."/>
            <person name="Henrissat B."/>
            <person name="Grigoriev I.V."/>
            <person name="Crouch J.A."/>
            <person name="De Vries R.P."/>
            <person name="Sukno S.A."/>
            <person name="Thon M.R."/>
        </authorList>
    </citation>
    <scope>NUCLEOTIDE SEQUENCE</scope>
    <source>
        <strain evidence="4">CBS 193.32</strain>
    </source>
</reference>
<dbReference type="Gene3D" id="3.90.180.10">
    <property type="entry name" value="Medium-chain alcohol dehydrogenases, catalytic domain"/>
    <property type="match status" value="1"/>
</dbReference>
<dbReference type="GeneID" id="85463024"/>
<evidence type="ECO:0000259" key="3">
    <source>
        <dbReference type="SMART" id="SM00829"/>
    </source>
</evidence>
<dbReference type="InterPro" id="IPR011032">
    <property type="entry name" value="GroES-like_sf"/>
</dbReference>
<dbReference type="InterPro" id="IPR020843">
    <property type="entry name" value="ER"/>
</dbReference>
<dbReference type="Pfam" id="PF08240">
    <property type="entry name" value="ADH_N"/>
    <property type="match status" value="1"/>
</dbReference>
<sequence length="379" mass="40937">MGSLANEVAFTPPAKQKAMTVNDNDEVVIWDDAPCPKLPADQVYVRIDAVALNPSDTKMRGAFATPWAFLGTDYCGTVVAVGSGVTHVRVGDRVYGAQNEMCPRTPDQGAFAQYTITRGGVWAKVPDGWATEAAAALPAGISTAGLALKLLGISLPYTSDDAKPVKTAYVLVYGGSTATATITMQFLRESGYVPIAVCSPHNFDLAKRNGAEEVFDYHDSQCAEKITKIDKNPSPSSPPPQRAFTKNNLRYALDCITNVESSTACFKAIGRAGGRYVSLNPFPEHAATRKMVTTDWTLGPTIFGEGSTWPAPYGREGSDEEREFGALLWRVAGRLVEEGKLRHHPLRVIHGGLEQVKQSMEVVRAGELSGEKIVVVFER</sequence>
<dbReference type="RefSeq" id="XP_060422799.1">
    <property type="nucleotide sequence ID" value="XM_060578498.1"/>
</dbReference>
<accession>A0AAJ0ELX4</accession>
<dbReference type="SUPFAM" id="SSF51735">
    <property type="entry name" value="NAD(P)-binding Rossmann-fold domains"/>
    <property type="match status" value="1"/>
</dbReference>
<proteinExistence type="inferred from homology"/>
<evidence type="ECO:0000313" key="5">
    <source>
        <dbReference type="Proteomes" id="UP001224890"/>
    </source>
</evidence>
<dbReference type="CDD" id="cd08249">
    <property type="entry name" value="enoyl_reductase_like"/>
    <property type="match status" value="1"/>
</dbReference>
<protein>
    <submittedName>
        <fullName evidence="4">Enoyl reductase</fullName>
    </submittedName>
</protein>
<feature type="domain" description="Enoyl reductase (ER)" evidence="3">
    <location>
        <begin position="23"/>
        <end position="375"/>
    </location>
</feature>
<dbReference type="Proteomes" id="UP001224890">
    <property type="component" value="Unassembled WGS sequence"/>
</dbReference>
<dbReference type="Gene3D" id="3.40.50.720">
    <property type="entry name" value="NAD(P)-binding Rossmann-like Domain"/>
    <property type="match status" value="1"/>
</dbReference>
<evidence type="ECO:0000313" key="4">
    <source>
        <dbReference type="EMBL" id="KAK1658035.1"/>
    </source>
</evidence>
<keyword evidence="5" id="KW-1185">Reference proteome</keyword>
<dbReference type="InterPro" id="IPR013154">
    <property type="entry name" value="ADH-like_N"/>
</dbReference>
<dbReference type="EMBL" id="JAHMHR010000080">
    <property type="protein sequence ID" value="KAK1658035.1"/>
    <property type="molecule type" value="Genomic_DNA"/>
</dbReference>
<dbReference type="PANTHER" id="PTHR45348:SF2">
    <property type="entry name" value="ZINC-TYPE ALCOHOL DEHYDROGENASE-LIKE PROTEIN C2E1P3.01"/>
    <property type="match status" value="1"/>
</dbReference>
<name>A0AAJ0ELX4_9PEZI</name>
<keyword evidence="2" id="KW-0560">Oxidoreductase</keyword>
<evidence type="ECO:0000256" key="1">
    <source>
        <dbReference type="ARBA" id="ARBA00008072"/>
    </source>
</evidence>
<comment type="similarity">
    <text evidence="1">Belongs to the zinc-containing alcohol dehydrogenase family.</text>
</comment>